<dbReference type="PANTHER" id="PTHR43081:SF1">
    <property type="entry name" value="ADENYLATE CYCLASE, TERMINAL-DIFFERENTIATION SPECIFIC"/>
    <property type="match status" value="1"/>
</dbReference>
<name>A0ABQ1KG35_9GAMM</name>
<feature type="transmembrane region" description="Helical" evidence="1">
    <location>
        <begin position="95"/>
        <end position="116"/>
    </location>
</feature>
<feature type="transmembrane region" description="Helical" evidence="1">
    <location>
        <begin position="148"/>
        <end position="167"/>
    </location>
</feature>
<dbReference type="PANTHER" id="PTHR43081">
    <property type="entry name" value="ADENYLATE CYCLASE, TERMINAL-DIFFERENTIATION SPECIFIC-RELATED"/>
    <property type="match status" value="1"/>
</dbReference>
<reference evidence="4" key="1">
    <citation type="journal article" date="2019" name="Int. J. Syst. Evol. Microbiol.">
        <title>The Global Catalogue of Microorganisms (GCM) 10K type strain sequencing project: providing services to taxonomists for standard genome sequencing and annotation.</title>
        <authorList>
            <consortium name="The Broad Institute Genomics Platform"/>
            <consortium name="The Broad Institute Genome Sequencing Center for Infectious Disease"/>
            <person name="Wu L."/>
            <person name="Ma J."/>
        </authorList>
    </citation>
    <scope>NUCLEOTIDE SEQUENCE [LARGE SCALE GENOMIC DNA]</scope>
    <source>
        <strain evidence="4">CGMCC 1.15341</strain>
    </source>
</reference>
<organism evidence="3 4">
    <name type="scientific">Marinobacterium zhoushanense</name>
    <dbReference type="NCBI Taxonomy" id="1679163"/>
    <lineage>
        <taxon>Bacteria</taxon>
        <taxon>Pseudomonadati</taxon>
        <taxon>Pseudomonadota</taxon>
        <taxon>Gammaproteobacteria</taxon>
        <taxon>Oceanospirillales</taxon>
        <taxon>Oceanospirillaceae</taxon>
        <taxon>Marinobacterium</taxon>
    </lineage>
</organism>
<feature type="transmembrane region" description="Helical" evidence="1">
    <location>
        <begin position="122"/>
        <end position="141"/>
    </location>
</feature>
<gene>
    <name evidence="3" type="ORF">GCM10011352_21530</name>
</gene>
<keyword evidence="1" id="KW-0812">Transmembrane</keyword>
<keyword evidence="1" id="KW-0472">Membrane</keyword>
<dbReference type="SMART" id="SM00044">
    <property type="entry name" value="CYCc"/>
    <property type="match status" value="1"/>
</dbReference>
<dbReference type="SUPFAM" id="SSF55073">
    <property type="entry name" value="Nucleotide cyclase"/>
    <property type="match status" value="1"/>
</dbReference>
<dbReference type="Gene3D" id="3.30.70.1230">
    <property type="entry name" value="Nucleotide cyclase"/>
    <property type="match status" value="1"/>
</dbReference>
<protein>
    <submittedName>
        <fullName evidence="3">Adenylate cyclase</fullName>
    </submittedName>
</protein>
<proteinExistence type="predicted"/>
<feature type="domain" description="Guanylate cyclase" evidence="2">
    <location>
        <begin position="262"/>
        <end position="390"/>
    </location>
</feature>
<accession>A0ABQ1KG35</accession>
<feature type="transmembrane region" description="Helical" evidence="1">
    <location>
        <begin position="65"/>
        <end position="83"/>
    </location>
</feature>
<evidence type="ECO:0000313" key="4">
    <source>
        <dbReference type="Proteomes" id="UP000629025"/>
    </source>
</evidence>
<feature type="transmembrane region" description="Helical" evidence="1">
    <location>
        <begin position="189"/>
        <end position="212"/>
    </location>
</feature>
<dbReference type="Proteomes" id="UP000629025">
    <property type="component" value="Unassembled WGS sequence"/>
</dbReference>
<keyword evidence="4" id="KW-1185">Reference proteome</keyword>
<dbReference type="InterPro" id="IPR050697">
    <property type="entry name" value="Adenylyl/Guanylyl_Cyclase_3/4"/>
</dbReference>
<evidence type="ECO:0000256" key="1">
    <source>
        <dbReference type="SAM" id="Phobius"/>
    </source>
</evidence>
<dbReference type="RefSeq" id="WP_188748126.1">
    <property type="nucleotide sequence ID" value="NZ_BMIJ01000004.1"/>
</dbReference>
<keyword evidence="1" id="KW-1133">Transmembrane helix</keyword>
<dbReference type="PROSITE" id="PS50125">
    <property type="entry name" value="GUANYLATE_CYCLASE_2"/>
    <property type="match status" value="1"/>
</dbReference>
<dbReference type="Pfam" id="PF00211">
    <property type="entry name" value="Guanylate_cyc"/>
    <property type="match status" value="1"/>
</dbReference>
<feature type="transmembrane region" description="Helical" evidence="1">
    <location>
        <begin position="34"/>
        <end position="53"/>
    </location>
</feature>
<dbReference type="EMBL" id="BMIJ01000004">
    <property type="protein sequence ID" value="GGB95126.1"/>
    <property type="molecule type" value="Genomic_DNA"/>
</dbReference>
<evidence type="ECO:0000313" key="3">
    <source>
        <dbReference type="EMBL" id="GGB95126.1"/>
    </source>
</evidence>
<comment type="caution">
    <text evidence="3">The sequence shown here is derived from an EMBL/GenBank/DDBJ whole genome shotgun (WGS) entry which is preliminary data.</text>
</comment>
<dbReference type="InterPro" id="IPR001054">
    <property type="entry name" value="A/G_cyclase"/>
</dbReference>
<dbReference type="CDD" id="cd07302">
    <property type="entry name" value="CHD"/>
    <property type="match status" value="1"/>
</dbReference>
<dbReference type="InterPro" id="IPR029787">
    <property type="entry name" value="Nucleotide_cyclase"/>
</dbReference>
<evidence type="ECO:0000259" key="2">
    <source>
        <dbReference type="PROSITE" id="PS50125"/>
    </source>
</evidence>
<sequence>MRSPARGGPGRTLTELPPRILREIEQHQAGSERLIAWIQMLVVFIFGMLYLLSPKTYPEEASFVPVPWVLLFYLLFTLLQLYVSRICLPPDWATYMSIVGNISLLYLLIWSFHLQYMQPPSFYLKAPTLLYIFIFIALRALRFEVRFILFSGLCASVGWLIMVYYVYQDSGAGALVTRDYVEYMTSNKMLIGAEFDKIITIIVVTLVLAMAIHRAKQILIKSIIETTIACDLSHFVPQQVADSLAQAPEEPQSGHARQTVATIMFIDIEGFTALSERLKPNDVVSTLNLFFSIVESEIERYNGIINQFQGDAVLVSFEQGTQDHSPPECALLSALNINATLERTLFVDDTKLKCRIGINTGQVVSGYMGSRSRLIYTVHSDAVNIAARLEQHNKEFRTSILVSEATKKECRSGLARFDMRGTIALRGRNHGVQVYSVEPLDA</sequence>